<dbReference type="EMBL" id="BK032823">
    <property type="protein sequence ID" value="DAF62449.1"/>
    <property type="molecule type" value="Genomic_DNA"/>
</dbReference>
<protein>
    <submittedName>
        <fullName evidence="1">Uncharacterized protein</fullName>
    </submittedName>
</protein>
<organism evidence="1">
    <name type="scientific">Myoviridae sp. ctIty1</name>
    <dbReference type="NCBI Taxonomy" id="2827673"/>
    <lineage>
        <taxon>Viruses</taxon>
        <taxon>Duplodnaviria</taxon>
        <taxon>Heunggongvirae</taxon>
        <taxon>Uroviricota</taxon>
        <taxon>Caudoviricetes</taxon>
    </lineage>
</organism>
<evidence type="ECO:0000313" key="1">
    <source>
        <dbReference type="EMBL" id="DAF62449.1"/>
    </source>
</evidence>
<proteinExistence type="predicted"/>
<name>A0A8S5TGT1_9CAUD</name>
<accession>A0A8S5TGT1</accession>
<reference evidence="1" key="1">
    <citation type="journal article" date="2021" name="Proc. Natl. Acad. Sci. U.S.A.">
        <title>A Catalog of Tens of Thousands of Viruses from Human Metagenomes Reveals Hidden Associations with Chronic Diseases.</title>
        <authorList>
            <person name="Tisza M.J."/>
            <person name="Buck C.B."/>
        </authorList>
    </citation>
    <scope>NUCLEOTIDE SEQUENCE</scope>
    <source>
        <strain evidence="1">CtIty1</strain>
    </source>
</reference>
<sequence>MSSTVILKFPDTIFDIPSPYIKISYPFLGYSL</sequence>